<dbReference type="InterPro" id="IPR003710">
    <property type="entry name" value="ApbA"/>
</dbReference>
<evidence type="ECO:0000256" key="10">
    <source>
        <dbReference type="RuleBase" id="RU362068"/>
    </source>
</evidence>
<evidence type="ECO:0000259" key="11">
    <source>
        <dbReference type="Pfam" id="PF02558"/>
    </source>
</evidence>
<organism evidence="13 14">
    <name type="scientific">Paracidovorax wautersii</name>
    <dbReference type="NCBI Taxonomy" id="1177982"/>
    <lineage>
        <taxon>Bacteria</taxon>
        <taxon>Pseudomonadati</taxon>
        <taxon>Pseudomonadota</taxon>
        <taxon>Betaproteobacteria</taxon>
        <taxon>Burkholderiales</taxon>
        <taxon>Comamonadaceae</taxon>
        <taxon>Paracidovorax</taxon>
    </lineage>
</organism>
<evidence type="ECO:0000256" key="1">
    <source>
        <dbReference type="ARBA" id="ARBA00004994"/>
    </source>
</evidence>
<comment type="pathway">
    <text evidence="1 10">Cofactor biosynthesis; (R)-pantothenate biosynthesis; (R)-pantoate from 3-methyl-2-oxobutanoate: step 2/2.</text>
</comment>
<evidence type="ECO:0000256" key="5">
    <source>
        <dbReference type="ARBA" id="ARBA00022655"/>
    </source>
</evidence>
<proteinExistence type="inferred from homology"/>
<accession>A0A7V8JQQ8</accession>
<comment type="caution">
    <text evidence="13">The sequence shown here is derived from an EMBL/GenBank/DDBJ whole genome shotgun (WGS) entry which is preliminary data.</text>
</comment>
<evidence type="ECO:0000313" key="14">
    <source>
        <dbReference type="Proteomes" id="UP000461670"/>
    </source>
</evidence>
<comment type="function">
    <text evidence="10">Catalyzes the NADPH-dependent reduction of ketopantoate into pantoic acid.</text>
</comment>
<dbReference type="SUPFAM" id="SSF48179">
    <property type="entry name" value="6-phosphogluconate dehydrogenase C-terminal domain-like"/>
    <property type="match status" value="1"/>
</dbReference>
<evidence type="ECO:0000313" key="13">
    <source>
        <dbReference type="EMBL" id="KAF1021628.1"/>
    </source>
</evidence>
<dbReference type="FunFam" id="1.10.1040.10:FF:000017">
    <property type="entry name" value="2-dehydropantoate 2-reductase"/>
    <property type="match status" value="1"/>
</dbReference>
<dbReference type="GO" id="GO:0015940">
    <property type="term" value="P:pantothenate biosynthetic process"/>
    <property type="evidence" value="ECO:0007669"/>
    <property type="project" value="UniProtKB-UniPathway"/>
</dbReference>
<dbReference type="NCBIfam" id="NF005089">
    <property type="entry name" value="PRK06522.1-4"/>
    <property type="match status" value="1"/>
</dbReference>
<dbReference type="NCBIfam" id="TIGR00745">
    <property type="entry name" value="apbA_panE"/>
    <property type="match status" value="1"/>
</dbReference>
<dbReference type="Gene3D" id="1.10.1040.10">
    <property type="entry name" value="N-(1-d-carboxylethyl)-l-norvaline Dehydrogenase, domain 2"/>
    <property type="match status" value="1"/>
</dbReference>
<comment type="similarity">
    <text evidence="2 10">Belongs to the ketopantoate reductase family.</text>
</comment>
<dbReference type="PANTHER" id="PTHR21708:SF45">
    <property type="entry name" value="2-DEHYDROPANTOATE 2-REDUCTASE"/>
    <property type="match status" value="1"/>
</dbReference>
<keyword evidence="5 10" id="KW-0566">Pantothenate biosynthesis</keyword>
<evidence type="ECO:0000256" key="3">
    <source>
        <dbReference type="ARBA" id="ARBA00013014"/>
    </source>
</evidence>
<comment type="catalytic activity">
    <reaction evidence="9 10">
        <text>(R)-pantoate + NADP(+) = 2-dehydropantoate + NADPH + H(+)</text>
        <dbReference type="Rhea" id="RHEA:16233"/>
        <dbReference type="ChEBI" id="CHEBI:11561"/>
        <dbReference type="ChEBI" id="CHEBI:15378"/>
        <dbReference type="ChEBI" id="CHEBI:15980"/>
        <dbReference type="ChEBI" id="CHEBI:57783"/>
        <dbReference type="ChEBI" id="CHEBI:58349"/>
        <dbReference type="EC" id="1.1.1.169"/>
    </reaction>
</comment>
<dbReference type="Proteomes" id="UP000461670">
    <property type="component" value="Unassembled WGS sequence"/>
</dbReference>
<dbReference type="InterPro" id="IPR013328">
    <property type="entry name" value="6PGD_dom2"/>
</dbReference>
<feature type="domain" description="Ketopantoate reductase C-terminal" evidence="12">
    <location>
        <begin position="198"/>
        <end position="319"/>
    </location>
</feature>
<dbReference type="PANTHER" id="PTHR21708">
    <property type="entry name" value="PROBABLE 2-DEHYDROPANTOATE 2-REDUCTASE"/>
    <property type="match status" value="1"/>
</dbReference>
<name>A0A7V8JQQ8_9BURK</name>
<keyword evidence="6 10" id="KW-0521">NADP</keyword>
<gene>
    <name evidence="13" type="ORF">GAK30_01688</name>
</gene>
<evidence type="ECO:0000256" key="6">
    <source>
        <dbReference type="ARBA" id="ARBA00022857"/>
    </source>
</evidence>
<evidence type="ECO:0000256" key="2">
    <source>
        <dbReference type="ARBA" id="ARBA00007870"/>
    </source>
</evidence>
<dbReference type="EMBL" id="WNDQ01000019">
    <property type="protein sequence ID" value="KAF1021628.1"/>
    <property type="molecule type" value="Genomic_DNA"/>
</dbReference>
<feature type="domain" description="Ketopantoate reductase N-terminal" evidence="11">
    <location>
        <begin position="4"/>
        <end position="170"/>
    </location>
</feature>
<dbReference type="Pfam" id="PF08546">
    <property type="entry name" value="ApbA_C"/>
    <property type="match status" value="1"/>
</dbReference>
<dbReference type="AlphaFoldDB" id="A0A7V8JQQ8"/>
<dbReference type="GO" id="GO:0005737">
    <property type="term" value="C:cytoplasm"/>
    <property type="evidence" value="ECO:0007669"/>
    <property type="project" value="TreeGrafter"/>
</dbReference>
<reference evidence="14" key="1">
    <citation type="journal article" date="2020" name="MBio">
        <title>Horizontal gene transfer to a defensive symbiont with a reduced genome amongst a multipartite beetle microbiome.</title>
        <authorList>
            <person name="Waterworth S.C."/>
            <person name="Florez L.V."/>
            <person name="Rees E.R."/>
            <person name="Hertweck C."/>
            <person name="Kaltenpoth M."/>
            <person name="Kwan J.C."/>
        </authorList>
    </citation>
    <scope>NUCLEOTIDE SEQUENCE [LARGE SCALE GENOMIC DNA]</scope>
</reference>
<dbReference type="InterPro" id="IPR036291">
    <property type="entry name" value="NAD(P)-bd_dom_sf"/>
</dbReference>
<dbReference type="GO" id="GO:0008677">
    <property type="term" value="F:2-dehydropantoate 2-reductase activity"/>
    <property type="evidence" value="ECO:0007669"/>
    <property type="project" value="UniProtKB-EC"/>
</dbReference>
<dbReference type="Gene3D" id="3.40.50.720">
    <property type="entry name" value="NAD(P)-binding Rossmann-like Domain"/>
    <property type="match status" value="1"/>
</dbReference>
<sequence length="326" mass="34144">MTNICIYGAGAIGGHVAARLAHARQAQVSVVARGAHLQAIQQRGLLLTSGDERWQGPIAHATDDPSTLPPQDFVLVALKANALPSQAAAIARLLGDTGVAVFINNGIPWWWNHGLANQGGALPLLDPAGDLWRQVTPERTLGCVVYSPNEIEAPGHVRHHPGRNRFLFGEPTGHASARLARLAGLLTASGLPVETTNDLRRDVWLKLLVNAAGNPVSALTRLGTAERAADAGLVALSLALAQEIAAIAQASGWPLPADTVRTAANPPSLGVNQRPSMLQDALLGRPIETEAILGQPQAFARQLGIQTPALDVVLPLLRGLGRSLAG</sequence>
<keyword evidence="7 10" id="KW-0560">Oxidoreductase</keyword>
<evidence type="ECO:0000256" key="4">
    <source>
        <dbReference type="ARBA" id="ARBA00019465"/>
    </source>
</evidence>
<evidence type="ECO:0000259" key="12">
    <source>
        <dbReference type="Pfam" id="PF08546"/>
    </source>
</evidence>
<dbReference type="InterPro" id="IPR013332">
    <property type="entry name" value="KPR_N"/>
</dbReference>
<evidence type="ECO:0000256" key="9">
    <source>
        <dbReference type="ARBA" id="ARBA00048793"/>
    </source>
</evidence>
<dbReference type="InterPro" id="IPR013752">
    <property type="entry name" value="KPA_reductase"/>
</dbReference>
<evidence type="ECO:0000256" key="8">
    <source>
        <dbReference type="ARBA" id="ARBA00032024"/>
    </source>
</evidence>
<protein>
    <recommendedName>
        <fullName evidence="4 10">2-dehydropantoate 2-reductase</fullName>
        <ecNumber evidence="3 10">1.1.1.169</ecNumber>
    </recommendedName>
    <alternativeName>
        <fullName evidence="8 10">Ketopantoate reductase</fullName>
    </alternativeName>
</protein>
<dbReference type="Pfam" id="PF02558">
    <property type="entry name" value="ApbA"/>
    <property type="match status" value="1"/>
</dbReference>
<dbReference type="SUPFAM" id="SSF51735">
    <property type="entry name" value="NAD(P)-binding Rossmann-fold domains"/>
    <property type="match status" value="1"/>
</dbReference>
<dbReference type="EC" id="1.1.1.169" evidence="3 10"/>
<dbReference type="UniPathway" id="UPA00028">
    <property type="reaction ID" value="UER00004"/>
</dbReference>
<dbReference type="InterPro" id="IPR051402">
    <property type="entry name" value="KPR-Related"/>
</dbReference>
<evidence type="ECO:0000256" key="7">
    <source>
        <dbReference type="ARBA" id="ARBA00023002"/>
    </source>
</evidence>
<dbReference type="InterPro" id="IPR008927">
    <property type="entry name" value="6-PGluconate_DH-like_C_sf"/>
</dbReference>